<accession>A0A8S9KZX8</accession>
<name>A0A8S9KZX8_BRACR</name>
<gene>
    <name evidence="1" type="ORF">F2Q68_00009791</name>
</gene>
<proteinExistence type="predicted"/>
<dbReference type="Proteomes" id="UP000712281">
    <property type="component" value="Unassembled WGS sequence"/>
</dbReference>
<evidence type="ECO:0000313" key="1">
    <source>
        <dbReference type="EMBL" id="KAF2598698.1"/>
    </source>
</evidence>
<organism evidence="1 2">
    <name type="scientific">Brassica cretica</name>
    <name type="common">Mustard</name>
    <dbReference type="NCBI Taxonomy" id="69181"/>
    <lineage>
        <taxon>Eukaryota</taxon>
        <taxon>Viridiplantae</taxon>
        <taxon>Streptophyta</taxon>
        <taxon>Embryophyta</taxon>
        <taxon>Tracheophyta</taxon>
        <taxon>Spermatophyta</taxon>
        <taxon>Magnoliopsida</taxon>
        <taxon>eudicotyledons</taxon>
        <taxon>Gunneridae</taxon>
        <taxon>Pentapetalae</taxon>
        <taxon>rosids</taxon>
        <taxon>malvids</taxon>
        <taxon>Brassicales</taxon>
        <taxon>Brassicaceae</taxon>
        <taxon>Brassiceae</taxon>
        <taxon>Brassica</taxon>
    </lineage>
</organism>
<evidence type="ECO:0000313" key="2">
    <source>
        <dbReference type="Proteomes" id="UP000712281"/>
    </source>
</evidence>
<sequence>MDLATIRPSGSHMTGSPLGILESFGNFLISLGPGGEATLGTCWGIAFYRSEAGHYRVPVLHVAFCRKPLSDLEGAGVGENPSARLCYSPRLEKPCLALQVLFFVSAWLTPLTSEPPDMTWITRSWRGGEVGAAPLEIPAVSFPRFSLSEVFHFLEGSRVQGSCPGFPLVGTRCTHLSWIRGSESCLEAGGKNTGIFFPNSLPLISRLCHRSRGITCALKSTGVAHSQQAPFRQDPVPMILLA</sequence>
<protein>
    <submittedName>
        <fullName evidence="1">Uncharacterized protein</fullName>
    </submittedName>
</protein>
<dbReference type="EMBL" id="QGKW02000717">
    <property type="protein sequence ID" value="KAF2598698.1"/>
    <property type="molecule type" value="Genomic_DNA"/>
</dbReference>
<reference evidence="1" key="1">
    <citation type="submission" date="2019-12" db="EMBL/GenBank/DDBJ databases">
        <title>Genome sequencing and annotation of Brassica cretica.</title>
        <authorList>
            <person name="Studholme D.J."/>
            <person name="Sarris P.F."/>
        </authorList>
    </citation>
    <scope>NUCLEOTIDE SEQUENCE</scope>
    <source>
        <strain evidence="1">PFS-001/15</strain>
        <tissue evidence="1">Leaf</tissue>
    </source>
</reference>
<dbReference type="AlphaFoldDB" id="A0A8S9KZX8"/>
<comment type="caution">
    <text evidence="1">The sequence shown here is derived from an EMBL/GenBank/DDBJ whole genome shotgun (WGS) entry which is preliminary data.</text>
</comment>